<dbReference type="PANTHER" id="PTHR20854">
    <property type="entry name" value="INOSITOL MONOPHOSPHATASE"/>
    <property type="match status" value="1"/>
</dbReference>
<dbReference type="InterPro" id="IPR020550">
    <property type="entry name" value="Inositol_monophosphatase_CS"/>
</dbReference>
<accession>A0ABW9Y3T5</accession>
<dbReference type="Gene3D" id="3.40.190.80">
    <property type="match status" value="1"/>
</dbReference>
<organism evidence="4 5">
    <name type="scientific">Paragemmobacter ruber</name>
    <dbReference type="NCBI Taxonomy" id="1985673"/>
    <lineage>
        <taxon>Bacteria</taxon>
        <taxon>Pseudomonadati</taxon>
        <taxon>Pseudomonadota</taxon>
        <taxon>Alphaproteobacteria</taxon>
        <taxon>Rhodobacterales</taxon>
        <taxon>Paracoccaceae</taxon>
        <taxon>Paragemmobacter</taxon>
    </lineage>
</organism>
<evidence type="ECO:0000256" key="2">
    <source>
        <dbReference type="ARBA" id="ARBA00022723"/>
    </source>
</evidence>
<dbReference type="EMBL" id="JAAATW010000001">
    <property type="protein sequence ID" value="NBE07200.1"/>
    <property type="molecule type" value="Genomic_DNA"/>
</dbReference>
<name>A0ABW9Y3T5_9RHOB</name>
<dbReference type="RefSeq" id="WP_161766559.1">
    <property type="nucleotide sequence ID" value="NZ_JAAATW010000001.1"/>
</dbReference>
<evidence type="ECO:0000313" key="4">
    <source>
        <dbReference type="EMBL" id="NBE07200.1"/>
    </source>
</evidence>
<dbReference type="SUPFAM" id="SSF56655">
    <property type="entry name" value="Carbohydrate phosphatase"/>
    <property type="match status" value="1"/>
</dbReference>
<keyword evidence="2" id="KW-0479">Metal-binding</keyword>
<evidence type="ECO:0000256" key="1">
    <source>
        <dbReference type="ARBA" id="ARBA00009759"/>
    </source>
</evidence>
<protein>
    <submittedName>
        <fullName evidence="4">3'(2'),5'-bisphosphate nucleotidase CysQ</fullName>
    </submittedName>
</protein>
<dbReference type="Gene3D" id="3.30.540.10">
    <property type="entry name" value="Fructose-1,6-Bisphosphatase, subunit A, domain 1"/>
    <property type="match status" value="1"/>
</dbReference>
<dbReference type="Pfam" id="PF00459">
    <property type="entry name" value="Inositol_P"/>
    <property type="match status" value="1"/>
</dbReference>
<dbReference type="CDD" id="cd01638">
    <property type="entry name" value="CysQ"/>
    <property type="match status" value="1"/>
</dbReference>
<keyword evidence="3" id="KW-0460">Magnesium</keyword>
<dbReference type="Proteomes" id="UP001517376">
    <property type="component" value="Unassembled WGS sequence"/>
</dbReference>
<keyword evidence="5" id="KW-1185">Reference proteome</keyword>
<evidence type="ECO:0000313" key="5">
    <source>
        <dbReference type="Proteomes" id="UP001517376"/>
    </source>
</evidence>
<evidence type="ECO:0000256" key="3">
    <source>
        <dbReference type="ARBA" id="ARBA00022842"/>
    </source>
</evidence>
<comment type="caution">
    <text evidence="4">The sequence shown here is derived from an EMBL/GenBank/DDBJ whole genome shotgun (WGS) entry which is preliminary data.</text>
</comment>
<proteinExistence type="inferred from homology"/>
<dbReference type="InterPro" id="IPR000760">
    <property type="entry name" value="Inositol_monophosphatase-like"/>
</dbReference>
<comment type="similarity">
    <text evidence="1">Belongs to the inositol monophosphatase superfamily.</text>
</comment>
<dbReference type="PRINTS" id="PR00377">
    <property type="entry name" value="IMPHPHTASES"/>
</dbReference>
<dbReference type="PANTHER" id="PTHR20854:SF4">
    <property type="entry name" value="INOSITOL-1-MONOPHOSPHATASE-RELATED"/>
    <property type="match status" value="1"/>
</dbReference>
<reference evidence="5" key="1">
    <citation type="submission" date="2020-01" db="EMBL/GenBank/DDBJ databases">
        <title>Sphingomonas sp. strain CSW-10.</title>
        <authorList>
            <person name="Chen W.-M."/>
        </authorList>
    </citation>
    <scope>NUCLEOTIDE SEQUENCE [LARGE SCALE GENOMIC DNA]</scope>
    <source>
        <strain evidence="5">CCP-1</strain>
    </source>
</reference>
<gene>
    <name evidence="4" type="ORF">GU920_06605</name>
</gene>
<sequence>MPEDDLALLIRAAREAGRIALRYWKRNPRVWDKGDEGPVTEADHAVNDALIRTLRAARPGYGWLSEETPDDADRLSREAVFILDPIDGTRAFIAGEDSFSHSLAVAHRGRVTAGVVFLPALDRMFAATADGAATLNGAGLQASAIGGTEGANILTPAANMKPEFWPGGVPEVKRSFRASVAYRLALVGQGRFDGMLSFRQGWEWDIAAGSLIAARAGAAVTDRHGKALRFNAPVPKADGLIAAAPALHRALLDRLTPPAA</sequence>
<dbReference type="PROSITE" id="PS00630">
    <property type="entry name" value="IMP_2"/>
    <property type="match status" value="1"/>
</dbReference>